<proteinExistence type="predicted"/>
<gene>
    <name evidence="2" type="ORF">SAMEA1402366_01024</name>
    <name evidence="1" type="ORF">SAMEA1402399_00536</name>
</gene>
<sequence length="40" mass="5037">MLYNQDTVEYDVVSKFILGQLFYLKIYEKVYFKLYNKKYK</sequence>
<dbReference type="Proteomes" id="UP000372533">
    <property type="component" value="Unassembled WGS sequence"/>
</dbReference>
<protein>
    <submittedName>
        <fullName evidence="1">Uncharacterized protein</fullName>
    </submittedName>
</protein>
<dbReference type="Proteomes" id="UP000411588">
    <property type="component" value="Unassembled WGS sequence"/>
</dbReference>
<dbReference type="EMBL" id="CAAJVP010000003">
    <property type="protein sequence ID" value="VHX99233.1"/>
    <property type="molecule type" value="Genomic_DNA"/>
</dbReference>
<dbReference type="EMBL" id="CAADAN010000001">
    <property type="protein sequence ID" value="VFD29491.1"/>
    <property type="molecule type" value="Genomic_DNA"/>
</dbReference>
<name>A0AB74Q766_CLODI</name>
<reference evidence="1 4" key="1">
    <citation type="submission" date="2019-02" db="EMBL/GenBank/DDBJ databases">
        <authorList>
            <consortium name="Pathogen Informatics"/>
        </authorList>
    </citation>
    <scope>NUCLEOTIDE SEQUENCE [LARGE SCALE GENOMIC DNA]</scope>
    <source>
        <strain evidence="1">Clo34</strain>
        <strain evidence="4">clo34</strain>
        <strain evidence="3">tl291</strain>
        <strain evidence="2">Tl291</strain>
    </source>
</reference>
<accession>A0AB74Q766</accession>
<evidence type="ECO:0000313" key="4">
    <source>
        <dbReference type="Proteomes" id="UP000411588"/>
    </source>
</evidence>
<evidence type="ECO:0000313" key="2">
    <source>
        <dbReference type="EMBL" id="VHX99233.1"/>
    </source>
</evidence>
<evidence type="ECO:0000313" key="1">
    <source>
        <dbReference type="EMBL" id="VFD29491.1"/>
    </source>
</evidence>
<dbReference type="AlphaFoldDB" id="A0AB74Q766"/>
<comment type="caution">
    <text evidence="1">The sequence shown here is derived from an EMBL/GenBank/DDBJ whole genome shotgun (WGS) entry which is preliminary data.</text>
</comment>
<evidence type="ECO:0000313" key="3">
    <source>
        <dbReference type="Proteomes" id="UP000372533"/>
    </source>
</evidence>
<organism evidence="1 4">
    <name type="scientific">Clostridioides difficile</name>
    <name type="common">Peptoclostridium difficile</name>
    <dbReference type="NCBI Taxonomy" id="1496"/>
    <lineage>
        <taxon>Bacteria</taxon>
        <taxon>Bacillati</taxon>
        <taxon>Bacillota</taxon>
        <taxon>Clostridia</taxon>
        <taxon>Peptostreptococcales</taxon>
        <taxon>Peptostreptococcaceae</taxon>
        <taxon>Clostridioides</taxon>
    </lineage>
</organism>